<feature type="domain" description="EamA" evidence="7">
    <location>
        <begin position="7"/>
        <end position="137"/>
    </location>
</feature>
<keyword evidence="2" id="KW-1003">Cell membrane</keyword>
<evidence type="ECO:0000313" key="8">
    <source>
        <dbReference type="EMBL" id="KLV04252.1"/>
    </source>
</evidence>
<evidence type="ECO:0000313" key="9">
    <source>
        <dbReference type="Proteomes" id="UP000036097"/>
    </source>
</evidence>
<evidence type="ECO:0000256" key="6">
    <source>
        <dbReference type="SAM" id="Phobius"/>
    </source>
</evidence>
<dbReference type="GO" id="GO:0005886">
    <property type="term" value="C:plasma membrane"/>
    <property type="evidence" value="ECO:0007669"/>
    <property type="project" value="UniProtKB-SubCell"/>
</dbReference>
<keyword evidence="9" id="KW-1185">Reference proteome</keyword>
<keyword evidence="4 6" id="KW-1133">Transmembrane helix</keyword>
<dbReference type="PANTHER" id="PTHR42920">
    <property type="entry name" value="OS03G0707200 PROTEIN-RELATED"/>
    <property type="match status" value="1"/>
</dbReference>
<evidence type="ECO:0000256" key="4">
    <source>
        <dbReference type="ARBA" id="ARBA00022989"/>
    </source>
</evidence>
<protein>
    <submittedName>
        <fullName evidence="8">Membrane protein</fullName>
    </submittedName>
</protein>
<dbReference type="RefSeq" id="WP_047880024.1">
    <property type="nucleotide sequence ID" value="NZ_LDOT01000023.1"/>
</dbReference>
<evidence type="ECO:0000256" key="2">
    <source>
        <dbReference type="ARBA" id="ARBA00022475"/>
    </source>
</evidence>
<feature type="transmembrane region" description="Helical" evidence="6">
    <location>
        <begin position="176"/>
        <end position="197"/>
    </location>
</feature>
<feature type="transmembrane region" description="Helical" evidence="6">
    <location>
        <begin position="144"/>
        <end position="164"/>
    </location>
</feature>
<dbReference type="PANTHER" id="PTHR42920:SF5">
    <property type="entry name" value="EAMA DOMAIN-CONTAINING PROTEIN"/>
    <property type="match status" value="1"/>
</dbReference>
<dbReference type="InterPro" id="IPR037185">
    <property type="entry name" value="EmrE-like"/>
</dbReference>
<feature type="transmembrane region" description="Helical" evidence="6">
    <location>
        <begin position="238"/>
        <end position="260"/>
    </location>
</feature>
<keyword evidence="3 6" id="KW-0812">Transmembrane</keyword>
<gene>
    <name evidence="8" type="ORF">ABT56_15955</name>
</gene>
<evidence type="ECO:0000256" key="3">
    <source>
        <dbReference type="ARBA" id="ARBA00022692"/>
    </source>
</evidence>
<feature type="transmembrane region" description="Helical" evidence="6">
    <location>
        <begin position="65"/>
        <end position="84"/>
    </location>
</feature>
<name>A0A0J1JPU1_9GAMM</name>
<dbReference type="STRING" id="1195763.ABT56_15955"/>
<feature type="transmembrane region" description="Helical" evidence="6">
    <location>
        <begin position="209"/>
        <end position="226"/>
    </location>
</feature>
<feature type="transmembrane region" description="Helical" evidence="6">
    <location>
        <begin position="96"/>
        <end position="114"/>
    </location>
</feature>
<dbReference type="OrthoDB" id="8370318at2"/>
<proteinExistence type="predicted"/>
<dbReference type="SUPFAM" id="SSF103481">
    <property type="entry name" value="Multidrug resistance efflux transporter EmrE"/>
    <property type="match status" value="2"/>
</dbReference>
<organism evidence="8 9">
    <name type="scientific">Photobacterium aquae</name>
    <dbReference type="NCBI Taxonomy" id="1195763"/>
    <lineage>
        <taxon>Bacteria</taxon>
        <taxon>Pseudomonadati</taxon>
        <taxon>Pseudomonadota</taxon>
        <taxon>Gammaproteobacteria</taxon>
        <taxon>Vibrionales</taxon>
        <taxon>Vibrionaceae</taxon>
        <taxon>Photobacterium</taxon>
    </lineage>
</organism>
<accession>A0A0J1JPU1</accession>
<feature type="domain" description="EamA" evidence="7">
    <location>
        <begin position="152"/>
        <end position="279"/>
    </location>
</feature>
<dbReference type="PATRIC" id="fig|1195763.3.peg.3399"/>
<dbReference type="Proteomes" id="UP000036097">
    <property type="component" value="Unassembled WGS sequence"/>
</dbReference>
<feature type="transmembrane region" description="Helical" evidence="6">
    <location>
        <begin position="121"/>
        <end position="138"/>
    </location>
</feature>
<dbReference type="AlphaFoldDB" id="A0A0J1JPU1"/>
<feature type="transmembrane region" description="Helical" evidence="6">
    <location>
        <begin position="266"/>
        <end position="284"/>
    </location>
</feature>
<reference evidence="8 9" key="1">
    <citation type="submission" date="2015-05" db="EMBL/GenBank/DDBJ databases">
        <title>Photobacterium galathea sp. nov.</title>
        <authorList>
            <person name="Machado H."/>
            <person name="Gram L."/>
        </authorList>
    </citation>
    <scope>NUCLEOTIDE SEQUENCE [LARGE SCALE GENOMIC DNA]</scope>
    <source>
        <strain evidence="8 9">CGMCC 1.12159</strain>
    </source>
</reference>
<feature type="transmembrane region" description="Helical" evidence="6">
    <location>
        <begin position="35"/>
        <end position="53"/>
    </location>
</feature>
<keyword evidence="5 6" id="KW-0472">Membrane</keyword>
<evidence type="ECO:0000256" key="1">
    <source>
        <dbReference type="ARBA" id="ARBA00004651"/>
    </source>
</evidence>
<dbReference type="Pfam" id="PF00892">
    <property type="entry name" value="EamA"/>
    <property type="match status" value="2"/>
</dbReference>
<comment type="caution">
    <text evidence="8">The sequence shown here is derived from an EMBL/GenBank/DDBJ whole genome shotgun (WGS) entry which is preliminary data.</text>
</comment>
<dbReference type="InterPro" id="IPR000620">
    <property type="entry name" value="EamA_dom"/>
</dbReference>
<dbReference type="InterPro" id="IPR051258">
    <property type="entry name" value="Diverse_Substrate_Transporter"/>
</dbReference>
<evidence type="ECO:0000256" key="5">
    <source>
        <dbReference type="ARBA" id="ARBA00023136"/>
    </source>
</evidence>
<sequence length="307" mass="33948">MQAERRADLILLATTVLAAAGWIFSKEAIAGLPPFGFIGLRFFIASLCLLPFCWRSFRHVSRSDIAKAMGVGCLLGTALLMWIYAISASDTLGEGAFIMSLSMLFVPLVGWPLFKQAPPRIFWLALPIAVMGLLMLSLGGGNGWQFSLSQSYFMAAAVMIAVHFNFNSKYARRLSTLVLTSLQLFVTGCLGLLASLFFESAPVSVSAEIWGWFLLSTLVATSLRYVMMTAGQKDSSPVNAAIIMILEPVWTVVLSVVWYAEAMPDYKLMGCALILTALFTYRGAPLIWRYLKQRRVVQQQERETQQA</sequence>
<evidence type="ECO:0000259" key="7">
    <source>
        <dbReference type="Pfam" id="PF00892"/>
    </source>
</evidence>
<comment type="subcellular location">
    <subcellularLocation>
        <location evidence="1">Cell membrane</location>
        <topology evidence="1">Multi-pass membrane protein</topology>
    </subcellularLocation>
</comment>
<dbReference type="EMBL" id="LDOT01000023">
    <property type="protein sequence ID" value="KLV04252.1"/>
    <property type="molecule type" value="Genomic_DNA"/>
</dbReference>